<dbReference type="EC" id="2.1.1.37" evidence="1"/>
<evidence type="ECO:0000256" key="5">
    <source>
        <dbReference type="ARBA" id="ARBA00022747"/>
    </source>
</evidence>
<dbReference type="InterPro" id="IPR001525">
    <property type="entry name" value="C5_MeTfrase"/>
</dbReference>
<dbReference type="GO" id="GO:0003677">
    <property type="term" value="F:DNA binding"/>
    <property type="evidence" value="ECO:0007669"/>
    <property type="project" value="TreeGrafter"/>
</dbReference>
<dbReference type="PANTHER" id="PTHR10629">
    <property type="entry name" value="CYTOSINE-SPECIFIC METHYLTRANSFERASE"/>
    <property type="match status" value="1"/>
</dbReference>
<proteinExistence type="inferred from homology"/>
<dbReference type="GO" id="GO:0009307">
    <property type="term" value="P:DNA restriction-modification system"/>
    <property type="evidence" value="ECO:0007669"/>
    <property type="project" value="UniProtKB-KW"/>
</dbReference>
<dbReference type="InterPro" id="IPR018117">
    <property type="entry name" value="C5_DNA_meth_AS"/>
</dbReference>
<dbReference type="SUPFAM" id="SSF53335">
    <property type="entry name" value="S-adenosyl-L-methionine-dependent methyltransferases"/>
    <property type="match status" value="1"/>
</dbReference>
<dbReference type="InterPro" id="IPR029063">
    <property type="entry name" value="SAM-dependent_MTases_sf"/>
</dbReference>
<dbReference type="GO" id="GO:0032259">
    <property type="term" value="P:methylation"/>
    <property type="evidence" value="ECO:0007669"/>
    <property type="project" value="UniProtKB-KW"/>
</dbReference>
<evidence type="ECO:0000313" key="9">
    <source>
        <dbReference type="EMBL" id="TCP43963.1"/>
    </source>
</evidence>
<keyword evidence="4 7" id="KW-0949">S-adenosyl-L-methionine</keyword>
<dbReference type="PROSITE" id="PS51679">
    <property type="entry name" value="SAM_MT_C5"/>
    <property type="match status" value="1"/>
</dbReference>
<dbReference type="PANTHER" id="PTHR10629:SF52">
    <property type="entry name" value="DNA (CYTOSINE-5)-METHYLTRANSFERASE 1"/>
    <property type="match status" value="1"/>
</dbReference>
<comment type="similarity">
    <text evidence="7">Belongs to the class I-like SAM-binding methyltransferase superfamily. C5-methyltransferase family.</text>
</comment>
<dbReference type="Gene3D" id="3.40.50.150">
    <property type="entry name" value="Vaccinia Virus protein VP39"/>
    <property type="match status" value="1"/>
</dbReference>
<evidence type="ECO:0000256" key="2">
    <source>
        <dbReference type="ARBA" id="ARBA00022603"/>
    </source>
</evidence>
<evidence type="ECO:0000313" key="10">
    <source>
        <dbReference type="Proteomes" id="UP000294835"/>
    </source>
</evidence>
<name>A0A4R2Q564_9RHOB</name>
<comment type="catalytic activity">
    <reaction evidence="6">
        <text>a 2'-deoxycytidine in DNA + S-adenosyl-L-methionine = a 5-methyl-2'-deoxycytidine in DNA + S-adenosyl-L-homocysteine + H(+)</text>
        <dbReference type="Rhea" id="RHEA:13681"/>
        <dbReference type="Rhea" id="RHEA-COMP:11369"/>
        <dbReference type="Rhea" id="RHEA-COMP:11370"/>
        <dbReference type="ChEBI" id="CHEBI:15378"/>
        <dbReference type="ChEBI" id="CHEBI:57856"/>
        <dbReference type="ChEBI" id="CHEBI:59789"/>
        <dbReference type="ChEBI" id="CHEBI:85452"/>
        <dbReference type="ChEBI" id="CHEBI:85454"/>
        <dbReference type="EC" id="2.1.1.37"/>
    </reaction>
</comment>
<dbReference type="GO" id="GO:0003886">
    <property type="term" value="F:DNA (cytosine-5-)-methyltransferase activity"/>
    <property type="evidence" value="ECO:0007669"/>
    <property type="project" value="UniProtKB-EC"/>
</dbReference>
<gene>
    <name evidence="9" type="ORF">EV662_10148</name>
</gene>
<accession>A0A4R2Q564</accession>
<feature type="active site" evidence="7">
    <location>
        <position position="84"/>
    </location>
</feature>
<evidence type="ECO:0000256" key="7">
    <source>
        <dbReference type="PROSITE-ProRule" id="PRU01016"/>
    </source>
</evidence>
<dbReference type="PROSITE" id="PS00094">
    <property type="entry name" value="C5_MTASE_1"/>
    <property type="match status" value="1"/>
</dbReference>
<evidence type="ECO:0000256" key="1">
    <source>
        <dbReference type="ARBA" id="ARBA00011975"/>
    </source>
</evidence>
<organism evidence="9 10">
    <name type="scientific">Rhodovulum marinum</name>
    <dbReference type="NCBI Taxonomy" id="320662"/>
    <lineage>
        <taxon>Bacteria</taxon>
        <taxon>Pseudomonadati</taxon>
        <taxon>Pseudomonadota</taxon>
        <taxon>Alphaproteobacteria</taxon>
        <taxon>Rhodobacterales</taxon>
        <taxon>Paracoccaceae</taxon>
        <taxon>Rhodovulum</taxon>
    </lineage>
</organism>
<evidence type="ECO:0000256" key="3">
    <source>
        <dbReference type="ARBA" id="ARBA00022679"/>
    </source>
</evidence>
<feature type="region of interest" description="Disordered" evidence="8">
    <location>
        <begin position="207"/>
        <end position="242"/>
    </location>
</feature>
<keyword evidence="3 7" id="KW-0808">Transferase</keyword>
<keyword evidence="10" id="KW-1185">Reference proteome</keyword>
<dbReference type="Proteomes" id="UP000294835">
    <property type="component" value="Unassembled WGS sequence"/>
</dbReference>
<comment type="caution">
    <text evidence="9">The sequence shown here is derived from an EMBL/GenBank/DDBJ whole genome shotgun (WGS) entry which is preliminary data.</text>
</comment>
<keyword evidence="2 7" id="KW-0489">Methyltransferase</keyword>
<protein>
    <recommendedName>
        <fullName evidence="1">DNA (cytosine-5-)-methyltransferase</fullName>
        <ecNumber evidence="1">2.1.1.37</ecNumber>
    </recommendedName>
</protein>
<keyword evidence="5" id="KW-0680">Restriction system</keyword>
<dbReference type="PRINTS" id="PR00105">
    <property type="entry name" value="C5METTRFRASE"/>
</dbReference>
<dbReference type="EMBL" id="SLXP01000001">
    <property type="protein sequence ID" value="TCP43963.1"/>
    <property type="molecule type" value="Genomic_DNA"/>
</dbReference>
<dbReference type="InterPro" id="IPR050390">
    <property type="entry name" value="C5-Methyltransferase"/>
</dbReference>
<evidence type="ECO:0000256" key="4">
    <source>
        <dbReference type="ARBA" id="ARBA00022691"/>
    </source>
</evidence>
<dbReference type="GO" id="GO:0044027">
    <property type="term" value="P:negative regulation of gene expression via chromosomal CpG island methylation"/>
    <property type="evidence" value="ECO:0007669"/>
    <property type="project" value="TreeGrafter"/>
</dbReference>
<dbReference type="AlphaFoldDB" id="A0A4R2Q564"/>
<evidence type="ECO:0000256" key="8">
    <source>
        <dbReference type="SAM" id="MobiDB-lite"/>
    </source>
</evidence>
<evidence type="ECO:0000256" key="6">
    <source>
        <dbReference type="ARBA" id="ARBA00047422"/>
    </source>
</evidence>
<sequence length="356" mass="38540">MVLRPRNGLSLCAGGGGLDLGLGLAEPGFATRCFVEIEPAARDVLVAGMRAGYLDEAPIWDDLETFDARPFRGAFDTVLAGYPCQPFSTSGKRQGPNDERHLWPHVARVIGELDPAFVLLENVEGHVSLGLELVLRELRGMGYEVAAGLFSAEEVGASHERARVFVVAYSESRARELYARQGPEGQGAGDAGGLGLDVPGSASLADSCGAGREGGELGRACRSARSRAHGSTSERRDTWLFPPARPRSISGASFSPAIPSLRPLLRWMISAHGRKVARRLWRMRARPRLNPLFVERLMGWPPGHALCDCSATEFALWRRRMRGALSALPLASGPFLWIPPIEADRPAEQLDLFGAP</sequence>
<reference evidence="9 10" key="1">
    <citation type="submission" date="2019-03" db="EMBL/GenBank/DDBJ databases">
        <title>Genomic Encyclopedia of Type Strains, Phase IV (KMG-IV): sequencing the most valuable type-strain genomes for metagenomic binning, comparative biology and taxonomic classification.</title>
        <authorList>
            <person name="Goeker M."/>
        </authorList>
    </citation>
    <scope>NUCLEOTIDE SEQUENCE [LARGE SCALE GENOMIC DNA]</scope>
    <source>
        <strain evidence="9 10">DSM 18063</strain>
    </source>
</reference>
<dbReference type="Pfam" id="PF00145">
    <property type="entry name" value="DNA_methylase"/>
    <property type="match status" value="1"/>
</dbReference>